<keyword evidence="1" id="KW-1133">Transmembrane helix</keyword>
<dbReference type="Proteomes" id="UP000887565">
    <property type="component" value="Unplaced"/>
</dbReference>
<dbReference type="AlphaFoldDB" id="A0A915KJY7"/>
<accession>A0A915KJY7</accession>
<keyword evidence="1" id="KW-0812">Transmembrane</keyword>
<evidence type="ECO:0000313" key="2">
    <source>
        <dbReference type="Proteomes" id="UP000887565"/>
    </source>
</evidence>
<dbReference type="WBParaSite" id="nRc.2.0.1.t38326-RA">
    <property type="protein sequence ID" value="nRc.2.0.1.t38326-RA"/>
    <property type="gene ID" value="nRc.2.0.1.g38326"/>
</dbReference>
<protein>
    <submittedName>
        <fullName evidence="3">Uncharacterized protein</fullName>
    </submittedName>
</protein>
<proteinExistence type="predicted"/>
<sequence>MLDISACKKFCGVLWGDTFAALICIKIVPTLFYFKHVGVIRKLTKKAVYTIRKEIGCCENSDAFIEFSGILSH</sequence>
<evidence type="ECO:0000313" key="3">
    <source>
        <dbReference type="WBParaSite" id="nRc.2.0.1.t38326-RA"/>
    </source>
</evidence>
<evidence type="ECO:0000256" key="1">
    <source>
        <dbReference type="SAM" id="Phobius"/>
    </source>
</evidence>
<keyword evidence="2" id="KW-1185">Reference proteome</keyword>
<reference evidence="3" key="1">
    <citation type="submission" date="2022-11" db="UniProtKB">
        <authorList>
            <consortium name="WormBaseParasite"/>
        </authorList>
    </citation>
    <scope>IDENTIFICATION</scope>
</reference>
<organism evidence="2 3">
    <name type="scientific">Romanomermis culicivorax</name>
    <name type="common">Nematode worm</name>
    <dbReference type="NCBI Taxonomy" id="13658"/>
    <lineage>
        <taxon>Eukaryota</taxon>
        <taxon>Metazoa</taxon>
        <taxon>Ecdysozoa</taxon>
        <taxon>Nematoda</taxon>
        <taxon>Enoplea</taxon>
        <taxon>Dorylaimia</taxon>
        <taxon>Mermithida</taxon>
        <taxon>Mermithoidea</taxon>
        <taxon>Mermithidae</taxon>
        <taxon>Romanomermis</taxon>
    </lineage>
</organism>
<feature type="transmembrane region" description="Helical" evidence="1">
    <location>
        <begin position="12"/>
        <end position="34"/>
    </location>
</feature>
<keyword evidence="1" id="KW-0472">Membrane</keyword>
<name>A0A915KJY7_ROMCU</name>